<accession>A0ABP9MZN5</accession>
<keyword evidence="3" id="KW-0732">Signal</keyword>
<keyword evidence="2" id="KW-1133">Transmembrane helix</keyword>
<feature type="transmembrane region" description="Helical" evidence="2">
    <location>
        <begin position="288"/>
        <end position="309"/>
    </location>
</feature>
<keyword evidence="5" id="KW-1185">Reference proteome</keyword>
<protein>
    <recommendedName>
        <fullName evidence="6">Mechanosensitive ion channel</fullName>
    </recommendedName>
</protein>
<reference evidence="5" key="1">
    <citation type="journal article" date="2019" name="Int. J. Syst. Evol. Microbiol.">
        <title>The Global Catalogue of Microorganisms (GCM) 10K type strain sequencing project: providing services to taxonomists for standard genome sequencing and annotation.</title>
        <authorList>
            <consortium name="The Broad Institute Genomics Platform"/>
            <consortium name="The Broad Institute Genome Sequencing Center for Infectious Disease"/>
            <person name="Wu L."/>
            <person name="Ma J."/>
        </authorList>
    </citation>
    <scope>NUCLEOTIDE SEQUENCE [LARGE SCALE GENOMIC DNA]</scope>
    <source>
        <strain evidence="5">JCM 18424</strain>
    </source>
</reference>
<evidence type="ECO:0000256" key="2">
    <source>
        <dbReference type="SAM" id="Phobius"/>
    </source>
</evidence>
<name>A0ABP9MZN5_9GAMM</name>
<organism evidence="4 5">
    <name type="scientific">Wohlfahrtiimonas larvae</name>
    <dbReference type="NCBI Taxonomy" id="1157986"/>
    <lineage>
        <taxon>Bacteria</taxon>
        <taxon>Pseudomonadati</taxon>
        <taxon>Pseudomonadota</taxon>
        <taxon>Gammaproteobacteria</taxon>
        <taxon>Cardiobacteriales</taxon>
        <taxon>Ignatzschineriaceae</taxon>
        <taxon>Wohlfahrtiimonas</taxon>
    </lineage>
</organism>
<dbReference type="RefSeq" id="WP_245831322.1">
    <property type="nucleotide sequence ID" value="NZ_BAABKE010000008.1"/>
</dbReference>
<evidence type="ECO:0000256" key="1">
    <source>
        <dbReference type="SAM" id="Coils"/>
    </source>
</evidence>
<dbReference type="Proteomes" id="UP001500631">
    <property type="component" value="Unassembled WGS sequence"/>
</dbReference>
<feature type="transmembrane region" description="Helical" evidence="2">
    <location>
        <begin position="242"/>
        <end position="267"/>
    </location>
</feature>
<dbReference type="EMBL" id="BAABKE010000008">
    <property type="protein sequence ID" value="GAA5103226.1"/>
    <property type="molecule type" value="Genomic_DNA"/>
</dbReference>
<feature type="signal peptide" evidence="3">
    <location>
        <begin position="1"/>
        <end position="27"/>
    </location>
</feature>
<evidence type="ECO:0000256" key="3">
    <source>
        <dbReference type="SAM" id="SignalP"/>
    </source>
</evidence>
<keyword evidence="1" id="KW-0175">Coiled coil</keyword>
<evidence type="ECO:0008006" key="6">
    <source>
        <dbReference type="Google" id="ProtNLM"/>
    </source>
</evidence>
<feature type="chain" id="PRO_5045472808" description="Mechanosensitive ion channel" evidence="3">
    <location>
        <begin position="28"/>
        <end position="577"/>
    </location>
</feature>
<evidence type="ECO:0000313" key="4">
    <source>
        <dbReference type="EMBL" id="GAA5103226.1"/>
    </source>
</evidence>
<keyword evidence="2" id="KW-0812">Transmembrane</keyword>
<gene>
    <name evidence="4" type="ORF">GCM10023338_21460</name>
</gene>
<comment type="caution">
    <text evidence="4">The sequence shown here is derived from an EMBL/GenBank/DDBJ whole genome shotgun (WGS) entry which is preliminary data.</text>
</comment>
<evidence type="ECO:0000313" key="5">
    <source>
        <dbReference type="Proteomes" id="UP001500631"/>
    </source>
</evidence>
<sequence>MPKKRLIHRLQHFLLLGIICFLSTAIAQTDAVTTAAMTMEKNNQCCAELNQIDQSLRENLDKQKQIQNNLKKTEDEERINELTTSLETLKAQEKSLESIFNKMAFGGINPSLLVNKSTNAVDFKWQEELLVIVKPLFAEMRSLTEKPREKDRLNNEHLELENKYKAISDGLQALKTIPEDQVTPEAKKRLDVLRQQWTSYQQELLNQKNIVDLQLKDLETTAVSLEERIKNALSAIFLGRGLILLMAVLAGTAVVLIFGVGMKRAYIRFEQKRNKQRKSRKVNTRLRFLWIVYNLIVYVSAVLAFLSVIYVQGDMVLFGLAVLLIFFGIISLRNSAPQYVSELKIFLNLGAVREGERIMYRGIPWEVKRLSFYCTCVNPLLENGRIRISLSEIAGLNSRPFNSEEEWFPTQVGDQIFLPDGSYGLVKRQTPEMVYLESFFREIMIPTATFYNMQVQNVCNGFYATPTFGLDYIHRDLPVAEVSAAFEEKIREKLNELGLTEYLRSLSIQVKRIIYGQAIEYTAILEFSMEAAGWYWRVERMVNHAGLEVCQEKGWQLPRQQISVDNHSSIQTGLDKG</sequence>
<feature type="coiled-coil region" evidence="1">
    <location>
        <begin position="208"/>
        <end position="235"/>
    </location>
</feature>
<proteinExistence type="predicted"/>
<keyword evidence="2" id="KW-0472">Membrane</keyword>
<feature type="coiled-coil region" evidence="1">
    <location>
        <begin position="56"/>
        <end position="99"/>
    </location>
</feature>
<feature type="transmembrane region" description="Helical" evidence="2">
    <location>
        <begin position="315"/>
        <end position="332"/>
    </location>
</feature>